<dbReference type="PANTHER" id="PTHR45436:SF5">
    <property type="entry name" value="SENSOR HISTIDINE KINASE TRCS"/>
    <property type="match status" value="1"/>
</dbReference>
<evidence type="ECO:0000256" key="6">
    <source>
        <dbReference type="ARBA" id="ARBA00022777"/>
    </source>
</evidence>
<protein>
    <recommendedName>
        <fullName evidence="2">histidine kinase</fullName>
        <ecNumber evidence="2">2.7.13.3</ecNumber>
    </recommendedName>
</protein>
<dbReference type="InterPro" id="IPR036890">
    <property type="entry name" value="HATPase_C_sf"/>
</dbReference>
<keyword evidence="7" id="KW-1133">Transmembrane helix</keyword>
<evidence type="ECO:0000313" key="10">
    <source>
        <dbReference type="EMBL" id="GAA0964777.1"/>
    </source>
</evidence>
<evidence type="ECO:0000256" key="5">
    <source>
        <dbReference type="ARBA" id="ARBA00022692"/>
    </source>
</evidence>
<feature type="domain" description="Histidine kinase" evidence="9">
    <location>
        <begin position="516"/>
        <end position="621"/>
    </location>
</feature>
<dbReference type="Pfam" id="PF02518">
    <property type="entry name" value="HATPase_c"/>
    <property type="match status" value="1"/>
</dbReference>
<dbReference type="EC" id="2.7.13.3" evidence="2"/>
<comment type="caution">
    <text evidence="10">The sequence shown here is derived from an EMBL/GenBank/DDBJ whole genome shotgun (WGS) entry which is preliminary data.</text>
</comment>
<evidence type="ECO:0000256" key="7">
    <source>
        <dbReference type="ARBA" id="ARBA00022989"/>
    </source>
</evidence>
<keyword evidence="4" id="KW-0808">Transferase</keyword>
<keyword evidence="7" id="KW-0472">Membrane</keyword>
<feature type="compositionally biased region" description="Low complexity" evidence="8">
    <location>
        <begin position="687"/>
        <end position="697"/>
    </location>
</feature>
<dbReference type="InterPro" id="IPR003594">
    <property type="entry name" value="HATPase_dom"/>
</dbReference>
<dbReference type="PROSITE" id="PS50109">
    <property type="entry name" value="HIS_KIN"/>
    <property type="match status" value="1"/>
</dbReference>
<dbReference type="Pfam" id="PF08376">
    <property type="entry name" value="NIT"/>
    <property type="match status" value="1"/>
</dbReference>
<accession>A0ABP4CBV1</accession>
<gene>
    <name evidence="10" type="ORF">GCM10009550_63470</name>
</gene>
<dbReference type="Proteomes" id="UP001500665">
    <property type="component" value="Unassembled WGS sequence"/>
</dbReference>
<organism evidence="10 11">
    <name type="scientific">Actinocorallia libanotica</name>
    <dbReference type="NCBI Taxonomy" id="46162"/>
    <lineage>
        <taxon>Bacteria</taxon>
        <taxon>Bacillati</taxon>
        <taxon>Actinomycetota</taxon>
        <taxon>Actinomycetes</taxon>
        <taxon>Streptosporangiales</taxon>
        <taxon>Thermomonosporaceae</taxon>
        <taxon>Actinocorallia</taxon>
    </lineage>
</organism>
<dbReference type="InterPro" id="IPR005467">
    <property type="entry name" value="His_kinase_dom"/>
</dbReference>
<proteinExistence type="predicted"/>
<name>A0ABP4CBV1_9ACTN</name>
<feature type="compositionally biased region" description="Pro residues" evidence="8">
    <location>
        <begin position="698"/>
        <end position="712"/>
    </location>
</feature>
<dbReference type="SUPFAM" id="SSF55874">
    <property type="entry name" value="ATPase domain of HSP90 chaperone/DNA topoisomerase II/histidine kinase"/>
    <property type="match status" value="1"/>
</dbReference>
<dbReference type="Gene3D" id="3.30.565.10">
    <property type="entry name" value="Histidine kinase-like ATPase, C-terminal domain"/>
    <property type="match status" value="1"/>
</dbReference>
<keyword evidence="3" id="KW-0597">Phosphoprotein</keyword>
<feature type="region of interest" description="Disordered" evidence="8">
    <location>
        <begin position="671"/>
        <end position="759"/>
    </location>
</feature>
<dbReference type="PANTHER" id="PTHR45436">
    <property type="entry name" value="SENSOR HISTIDINE KINASE YKOH"/>
    <property type="match status" value="1"/>
</dbReference>
<evidence type="ECO:0000256" key="3">
    <source>
        <dbReference type="ARBA" id="ARBA00022553"/>
    </source>
</evidence>
<evidence type="ECO:0000256" key="4">
    <source>
        <dbReference type="ARBA" id="ARBA00022679"/>
    </source>
</evidence>
<dbReference type="InterPro" id="IPR013587">
    <property type="entry name" value="Nitrate/nitrite_sensing"/>
</dbReference>
<evidence type="ECO:0000259" key="9">
    <source>
        <dbReference type="PROSITE" id="PS50109"/>
    </source>
</evidence>
<keyword evidence="5" id="KW-0812">Transmembrane</keyword>
<dbReference type="EMBL" id="BAAAHH010000035">
    <property type="protein sequence ID" value="GAA0964777.1"/>
    <property type="molecule type" value="Genomic_DNA"/>
</dbReference>
<keyword evidence="6" id="KW-0418">Kinase</keyword>
<comment type="catalytic activity">
    <reaction evidence="1">
        <text>ATP + protein L-histidine = ADP + protein N-phospho-L-histidine.</text>
        <dbReference type="EC" id="2.7.13.3"/>
    </reaction>
</comment>
<evidence type="ECO:0000256" key="8">
    <source>
        <dbReference type="SAM" id="MobiDB-lite"/>
    </source>
</evidence>
<evidence type="ECO:0000313" key="11">
    <source>
        <dbReference type="Proteomes" id="UP001500665"/>
    </source>
</evidence>
<evidence type="ECO:0000256" key="2">
    <source>
        <dbReference type="ARBA" id="ARBA00012438"/>
    </source>
</evidence>
<dbReference type="InterPro" id="IPR050428">
    <property type="entry name" value="TCS_sensor_his_kinase"/>
</dbReference>
<reference evidence="11" key="1">
    <citation type="journal article" date="2019" name="Int. J. Syst. Evol. Microbiol.">
        <title>The Global Catalogue of Microorganisms (GCM) 10K type strain sequencing project: providing services to taxonomists for standard genome sequencing and annotation.</title>
        <authorList>
            <consortium name="The Broad Institute Genomics Platform"/>
            <consortium name="The Broad Institute Genome Sequencing Center for Infectious Disease"/>
            <person name="Wu L."/>
            <person name="Ma J."/>
        </authorList>
    </citation>
    <scope>NUCLEOTIDE SEQUENCE [LARGE SCALE GENOMIC DNA]</scope>
    <source>
        <strain evidence="11">JCM 10696</strain>
    </source>
</reference>
<keyword evidence="11" id="KW-1185">Reference proteome</keyword>
<evidence type="ECO:0000256" key="1">
    <source>
        <dbReference type="ARBA" id="ARBA00000085"/>
    </source>
</evidence>
<dbReference type="SMART" id="SM00387">
    <property type="entry name" value="HATPase_c"/>
    <property type="match status" value="1"/>
</dbReference>
<dbReference type="RefSeq" id="WP_344245065.1">
    <property type="nucleotide sequence ID" value="NZ_BAAAHH010000035.1"/>
</dbReference>
<sequence length="759" mass="81901">MRRSRSQPIRSAIISLLAVPLTALIVLWVFTASGALSQGVDLARAGTLKDDLVRPVQRLAVALQHERRLSMLAMSAPAQARADELRTYREATDSARSVFDRNTSGRNLRGSVSADIRDPMDRFGRELDELSLARALVDGGGARNRAEVHAHFQVMIDGAFGVQRAVDPVQRDLARDNALLVSLSLAREQISRADAVAAGRLPGAPGAWDRKELASAAGARDFIYEDTVPLLPAAGRDRYNAFFATVGYQRLVQLEDQISRGTATVSQQEWDAAAGKVLGDLQNLEDGLRADLDERERSASLGMLLRICLLGGIGLLAVVCSLVIAWRVARRLIQESRALAETVGEFTRDQLPLLAEMVRRGDKITDPGNPSGVRFSVTEIERIFRSFAAARAAVLEAARHEAATMGTVRDVFVNLASRNQALLHRQLSLLDQMEREADDPDELARLFQLDHLATRMRRHAEGLVILAGKAPGRGWRSPVPLMDVVRGAASEVEDYTRVRVLPMPGIAVLGPAVADVIHLLADLVENAVQYSPPDAPIEVCGQGVAAGYVLEVEDRGLGLPPDVLEELNERLAAPPDLALTDSARLGLFVVARLARRHDIKVSLRSSPYGGTTAVVLLPDRILSTDMPEPAPAERAESDAAVPARAVLEPAPDPGPARPAPVRPVLVEEPPAEPEFHQGLPRRRRKSPASAPAEAAPAAPAPPEPAAPDPAGPRLPAAGAERSPDDLRLRMSAMQRGWERGRSESASLADDPSLPPEEHP</sequence>